<dbReference type="Gene3D" id="3.30.450.30">
    <property type="entry name" value="Dynein light chain 2a, cytoplasmic"/>
    <property type="match status" value="1"/>
</dbReference>
<reference evidence="1 2" key="1">
    <citation type="submission" date="2019-04" db="EMBL/GenBank/DDBJ databases">
        <title>Kribbella sp. NEAU-THZ 27 nov., a novel actinomycete isolated from soil.</title>
        <authorList>
            <person name="Duan L."/>
        </authorList>
    </citation>
    <scope>NUCLEOTIDE SEQUENCE [LARGE SCALE GENOMIC DNA]</scope>
    <source>
        <strain evidence="2">NEAU-THZ27</strain>
    </source>
</reference>
<dbReference type="AlphaFoldDB" id="A0A4U3M4T7"/>
<dbReference type="EMBL" id="SZPZ01000001">
    <property type="protein sequence ID" value="TKK82376.1"/>
    <property type="molecule type" value="Genomic_DNA"/>
</dbReference>
<evidence type="ECO:0008006" key="3">
    <source>
        <dbReference type="Google" id="ProtNLM"/>
    </source>
</evidence>
<evidence type="ECO:0000313" key="2">
    <source>
        <dbReference type="Proteomes" id="UP000305836"/>
    </source>
</evidence>
<evidence type="ECO:0000313" key="1">
    <source>
        <dbReference type="EMBL" id="TKK82376.1"/>
    </source>
</evidence>
<dbReference type="Proteomes" id="UP000305836">
    <property type="component" value="Unassembled WGS sequence"/>
</dbReference>
<keyword evidence="2" id="KW-1185">Reference proteome</keyword>
<sequence length="123" mass="13317">MLSEQQTIQILADLGASMPGFIAAALVDLDSGMTIGMYSKNDGFDLSAASAYNSEMVKQKRKIMAALNLDMQLEDMLITLTDQIHLIRLVSPTSFVYLAADRSQANLAIVRAGMARYNDALAA</sequence>
<name>A0A4U3M4T7_9ACTN</name>
<proteinExistence type="predicted"/>
<accession>A0A4U3M4T7</accession>
<protein>
    <recommendedName>
        <fullName evidence="3">Roadblock/LC7 domain-containing protein</fullName>
    </recommendedName>
</protein>
<comment type="caution">
    <text evidence="1">The sequence shown here is derived from an EMBL/GenBank/DDBJ whole genome shotgun (WGS) entry which is preliminary data.</text>
</comment>
<gene>
    <name evidence="1" type="ORF">FDA38_06200</name>
</gene>
<dbReference type="OrthoDB" id="572168at2"/>
<organism evidence="1 2">
    <name type="scientific">Kribbella jiaozuonensis</name>
    <dbReference type="NCBI Taxonomy" id="2575441"/>
    <lineage>
        <taxon>Bacteria</taxon>
        <taxon>Bacillati</taxon>
        <taxon>Actinomycetota</taxon>
        <taxon>Actinomycetes</taxon>
        <taxon>Propionibacteriales</taxon>
        <taxon>Kribbellaceae</taxon>
        <taxon>Kribbella</taxon>
    </lineage>
</organism>
<dbReference type="RefSeq" id="WP_137253072.1">
    <property type="nucleotide sequence ID" value="NZ_JBHSPQ010000001.1"/>
</dbReference>